<gene>
    <name evidence="1" type="primary">gatC</name>
    <name evidence="2" type="ORF">BC349_04920</name>
</gene>
<evidence type="ECO:0000256" key="1">
    <source>
        <dbReference type="HAMAP-Rule" id="MF_00122"/>
    </source>
</evidence>
<dbReference type="Gene3D" id="1.10.20.60">
    <property type="entry name" value="Glu-tRNAGln amidotransferase C subunit, N-terminal domain"/>
    <property type="match status" value="1"/>
</dbReference>
<comment type="similarity">
    <text evidence="1">Belongs to the GatC family.</text>
</comment>
<evidence type="ECO:0000313" key="3">
    <source>
        <dbReference type="Proteomes" id="UP000765802"/>
    </source>
</evidence>
<dbReference type="PANTHER" id="PTHR15004">
    <property type="entry name" value="GLUTAMYL-TRNA(GLN) AMIDOTRANSFERASE SUBUNIT C, MITOCHONDRIAL"/>
    <property type="match status" value="1"/>
</dbReference>
<comment type="caution">
    <text evidence="2">The sequence shown here is derived from an EMBL/GenBank/DDBJ whole genome shotgun (WGS) entry which is preliminary data.</text>
</comment>
<keyword evidence="1" id="KW-0648">Protein biosynthesis</keyword>
<dbReference type="InterPro" id="IPR003837">
    <property type="entry name" value="GatC"/>
</dbReference>
<protein>
    <recommendedName>
        <fullName evidence="1">Aspartyl/glutamyl-tRNA(Asn/Gln) amidotransferase subunit C</fullName>
        <shortName evidence="1">Asp/Glu-ADT subunit C</shortName>
        <ecNumber evidence="1">6.3.5.-</ecNumber>
    </recommendedName>
</protein>
<dbReference type="SUPFAM" id="SSF141000">
    <property type="entry name" value="Glu-tRNAGln amidotransferase C subunit"/>
    <property type="match status" value="1"/>
</dbReference>
<organism evidence="2 3">
    <name type="scientific">Flavihumibacter stibioxidans</name>
    <dbReference type="NCBI Taxonomy" id="1834163"/>
    <lineage>
        <taxon>Bacteria</taxon>
        <taxon>Pseudomonadati</taxon>
        <taxon>Bacteroidota</taxon>
        <taxon>Chitinophagia</taxon>
        <taxon>Chitinophagales</taxon>
        <taxon>Chitinophagaceae</taxon>
        <taxon>Flavihumibacter</taxon>
    </lineage>
</organism>
<dbReference type="Proteomes" id="UP000765802">
    <property type="component" value="Unassembled WGS sequence"/>
</dbReference>
<comment type="catalytic activity">
    <reaction evidence="1">
        <text>L-glutamyl-tRNA(Gln) + L-glutamine + ATP + H2O = L-glutaminyl-tRNA(Gln) + L-glutamate + ADP + phosphate + H(+)</text>
        <dbReference type="Rhea" id="RHEA:17521"/>
        <dbReference type="Rhea" id="RHEA-COMP:9681"/>
        <dbReference type="Rhea" id="RHEA-COMP:9684"/>
        <dbReference type="ChEBI" id="CHEBI:15377"/>
        <dbReference type="ChEBI" id="CHEBI:15378"/>
        <dbReference type="ChEBI" id="CHEBI:29985"/>
        <dbReference type="ChEBI" id="CHEBI:30616"/>
        <dbReference type="ChEBI" id="CHEBI:43474"/>
        <dbReference type="ChEBI" id="CHEBI:58359"/>
        <dbReference type="ChEBI" id="CHEBI:78520"/>
        <dbReference type="ChEBI" id="CHEBI:78521"/>
        <dbReference type="ChEBI" id="CHEBI:456216"/>
    </reaction>
</comment>
<dbReference type="PANTHER" id="PTHR15004:SF0">
    <property type="entry name" value="GLUTAMYL-TRNA(GLN) AMIDOTRANSFERASE SUBUNIT C, MITOCHONDRIAL"/>
    <property type="match status" value="1"/>
</dbReference>
<dbReference type="InterPro" id="IPR036113">
    <property type="entry name" value="Asp/Glu-ADT_sf_sub_c"/>
</dbReference>
<comment type="catalytic activity">
    <reaction evidence="1">
        <text>L-aspartyl-tRNA(Asn) + L-glutamine + ATP + H2O = L-asparaginyl-tRNA(Asn) + L-glutamate + ADP + phosphate + 2 H(+)</text>
        <dbReference type="Rhea" id="RHEA:14513"/>
        <dbReference type="Rhea" id="RHEA-COMP:9674"/>
        <dbReference type="Rhea" id="RHEA-COMP:9677"/>
        <dbReference type="ChEBI" id="CHEBI:15377"/>
        <dbReference type="ChEBI" id="CHEBI:15378"/>
        <dbReference type="ChEBI" id="CHEBI:29985"/>
        <dbReference type="ChEBI" id="CHEBI:30616"/>
        <dbReference type="ChEBI" id="CHEBI:43474"/>
        <dbReference type="ChEBI" id="CHEBI:58359"/>
        <dbReference type="ChEBI" id="CHEBI:78515"/>
        <dbReference type="ChEBI" id="CHEBI:78516"/>
        <dbReference type="ChEBI" id="CHEBI:456216"/>
    </reaction>
</comment>
<dbReference type="EC" id="6.3.5.-" evidence="1"/>
<evidence type="ECO:0000313" key="2">
    <source>
        <dbReference type="EMBL" id="MBC6490293.1"/>
    </source>
</evidence>
<keyword evidence="1" id="KW-0067">ATP-binding</keyword>
<dbReference type="NCBIfam" id="TIGR00135">
    <property type="entry name" value="gatC"/>
    <property type="match status" value="1"/>
</dbReference>
<keyword evidence="1" id="KW-0436">Ligase</keyword>
<sequence length="96" mass="10941">MELTNDMIGQLANLARLEFDEKDTAQIRDDLARMISFVEQLQELDTAGVEPLLHMTENLDVLRADEISGSMDRKTALEIAPDADQQYFYVPKVIKK</sequence>
<accession>A0ABR7M5K0</accession>
<reference evidence="2 3" key="1">
    <citation type="submission" date="2016-07" db="EMBL/GenBank/DDBJ databases">
        <title>Genome analysis of Flavihumibacter stibioxidans YS-17.</title>
        <authorList>
            <person name="Shi K."/>
            <person name="Han Y."/>
            <person name="Wang G."/>
        </authorList>
    </citation>
    <scope>NUCLEOTIDE SEQUENCE [LARGE SCALE GENOMIC DNA]</scope>
    <source>
        <strain evidence="2 3">YS-17</strain>
    </source>
</reference>
<dbReference type="EMBL" id="MBUA01000001">
    <property type="protein sequence ID" value="MBC6490293.1"/>
    <property type="molecule type" value="Genomic_DNA"/>
</dbReference>
<comment type="subunit">
    <text evidence="1">Heterotrimer of A, B and C subunits.</text>
</comment>
<dbReference type="Pfam" id="PF02686">
    <property type="entry name" value="GatC"/>
    <property type="match status" value="1"/>
</dbReference>
<name>A0ABR7M5K0_9BACT</name>
<proteinExistence type="inferred from homology"/>
<comment type="function">
    <text evidence="1">Allows the formation of correctly charged Asn-tRNA(Asn) or Gln-tRNA(Gln) through the transamidation of misacylated Asp-tRNA(Asn) or Glu-tRNA(Gln) in organisms which lack either or both of asparaginyl-tRNA or glutaminyl-tRNA synthetases. The reaction takes place in the presence of glutamine and ATP through an activated phospho-Asp-tRNA(Asn) or phospho-Glu-tRNA(Gln).</text>
</comment>
<keyword evidence="3" id="KW-1185">Reference proteome</keyword>
<dbReference type="HAMAP" id="MF_00122">
    <property type="entry name" value="GatC"/>
    <property type="match status" value="1"/>
</dbReference>
<keyword evidence="1" id="KW-0547">Nucleotide-binding</keyword>
<dbReference type="RefSeq" id="WP_187255609.1">
    <property type="nucleotide sequence ID" value="NZ_JBHULF010000006.1"/>
</dbReference>